<evidence type="ECO:0000313" key="2">
    <source>
        <dbReference type="Proteomes" id="UP000299102"/>
    </source>
</evidence>
<dbReference type="EMBL" id="BGZK01000313">
    <property type="protein sequence ID" value="GBP36034.1"/>
    <property type="molecule type" value="Genomic_DNA"/>
</dbReference>
<dbReference type="Proteomes" id="UP000299102">
    <property type="component" value="Unassembled WGS sequence"/>
</dbReference>
<comment type="caution">
    <text evidence="1">The sequence shown here is derived from an EMBL/GenBank/DDBJ whole genome shotgun (WGS) entry which is preliminary data.</text>
</comment>
<protein>
    <submittedName>
        <fullName evidence="1">Uncharacterized protein</fullName>
    </submittedName>
</protein>
<sequence>MTVSRVAPRPAVTCDERRLRVCVSEVRLLACSLSLGRLGRSRRPDYWILRSGGALTATDGRRRLSRDKLTRFMRIHILV</sequence>
<gene>
    <name evidence="1" type="ORF">EVAR_29164_1</name>
</gene>
<dbReference type="AlphaFoldDB" id="A0A4C1VDL0"/>
<accession>A0A4C1VDL0</accession>
<organism evidence="1 2">
    <name type="scientific">Eumeta variegata</name>
    <name type="common">Bagworm moth</name>
    <name type="synonym">Eumeta japonica</name>
    <dbReference type="NCBI Taxonomy" id="151549"/>
    <lineage>
        <taxon>Eukaryota</taxon>
        <taxon>Metazoa</taxon>
        <taxon>Ecdysozoa</taxon>
        <taxon>Arthropoda</taxon>
        <taxon>Hexapoda</taxon>
        <taxon>Insecta</taxon>
        <taxon>Pterygota</taxon>
        <taxon>Neoptera</taxon>
        <taxon>Endopterygota</taxon>
        <taxon>Lepidoptera</taxon>
        <taxon>Glossata</taxon>
        <taxon>Ditrysia</taxon>
        <taxon>Tineoidea</taxon>
        <taxon>Psychidae</taxon>
        <taxon>Oiketicinae</taxon>
        <taxon>Eumeta</taxon>
    </lineage>
</organism>
<name>A0A4C1VDL0_EUMVA</name>
<reference evidence="1 2" key="1">
    <citation type="journal article" date="2019" name="Commun. Biol.">
        <title>The bagworm genome reveals a unique fibroin gene that provides high tensile strength.</title>
        <authorList>
            <person name="Kono N."/>
            <person name="Nakamura H."/>
            <person name="Ohtoshi R."/>
            <person name="Tomita M."/>
            <person name="Numata K."/>
            <person name="Arakawa K."/>
        </authorList>
    </citation>
    <scope>NUCLEOTIDE SEQUENCE [LARGE SCALE GENOMIC DNA]</scope>
</reference>
<evidence type="ECO:0000313" key="1">
    <source>
        <dbReference type="EMBL" id="GBP36034.1"/>
    </source>
</evidence>
<keyword evidence="2" id="KW-1185">Reference proteome</keyword>
<proteinExistence type="predicted"/>